<dbReference type="HOGENOM" id="CLU_014090_0_0_1"/>
<feature type="compositionally biased region" description="Pro residues" evidence="1">
    <location>
        <begin position="1"/>
        <end position="10"/>
    </location>
</feature>
<evidence type="ECO:0000313" key="2">
    <source>
        <dbReference type="EMBL" id="CCM00924.1"/>
    </source>
</evidence>
<accession>J4H253</accession>
<feature type="region of interest" description="Disordered" evidence="1">
    <location>
        <begin position="95"/>
        <end position="194"/>
    </location>
</feature>
<dbReference type="STRING" id="599839.J4H253"/>
<dbReference type="Proteomes" id="UP000006352">
    <property type="component" value="Unassembled WGS sequence"/>
</dbReference>
<protein>
    <submittedName>
        <fullName evidence="2">Uncharacterized protein</fullName>
    </submittedName>
</protein>
<name>J4H253_9APHY</name>
<evidence type="ECO:0000256" key="1">
    <source>
        <dbReference type="SAM" id="MobiDB-lite"/>
    </source>
</evidence>
<keyword evidence="3" id="KW-1185">Reference proteome</keyword>
<feature type="compositionally biased region" description="Polar residues" evidence="1">
    <location>
        <begin position="107"/>
        <end position="117"/>
    </location>
</feature>
<dbReference type="EMBL" id="HE797010">
    <property type="protein sequence ID" value="CCM00924.1"/>
    <property type="molecule type" value="Genomic_DNA"/>
</dbReference>
<organism evidence="2 3">
    <name type="scientific">Fibroporia radiculosa</name>
    <dbReference type="NCBI Taxonomy" id="599839"/>
    <lineage>
        <taxon>Eukaryota</taxon>
        <taxon>Fungi</taxon>
        <taxon>Dikarya</taxon>
        <taxon>Basidiomycota</taxon>
        <taxon>Agaricomycotina</taxon>
        <taxon>Agaricomycetes</taxon>
        <taxon>Polyporales</taxon>
        <taxon>Fibroporiaceae</taxon>
        <taxon>Fibroporia</taxon>
    </lineage>
</organism>
<feature type="region of interest" description="Disordered" evidence="1">
    <location>
        <begin position="1"/>
        <end position="83"/>
    </location>
</feature>
<dbReference type="GeneID" id="24095835"/>
<proteinExistence type="predicted"/>
<dbReference type="InParanoid" id="J4H253"/>
<feature type="compositionally biased region" description="Polar residues" evidence="1">
    <location>
        <begin position="69"/>
        <end position="83"/>
    </location>
</feature>
<dbReference type="RefSeq" id="XP_012180207.1">
    <property type="nucleotide sequence ID" value="XM_012324817.1"/>
</dbReference>
<feature type="compositionally biased region" description="Polar residues" evidence="1">
    <location>
        <begin position="40"/>
        <end position="60"/>
    </location>
</feature>
<dbReference type="OrthoDB" id="1938591at2759"/>
<gene>
    <name evidence="2" type="ORF">FIBRA_02971</name>
</gene>
<dbReference type="AlphaFoldDB" id="J4H253"/>
<feature type="compositionally biased region" description="Basic and acidic residues" evidence="1">
    <location>
        <begin position="131"/>
        <end position="160"/>
    </location>
</feature>
<sequence length="696" mass="76126">MAAGRAPPPAQQGLLGPSQASVPDAIPGASQMGALPGMPTDTSNVNVPGISHSSAPSQTLDPAGGLGQMSPSTQVHIPQIAQTLSSSSLGMSAAAMLGGPNVPQPMTGPQSSASNPATPALAQEMNGLEHQQTEESRKRKSREVEEVDPKRVRQKTDASDTRSSVGLDRDSVPPSGLANGSTTPSGAHTARQPLRQRIEYVPLARQLDTAGGRNLEAIQHELSRAAMRPLKELNEWGQVDVEALAMSLRSRISTELSYGLTTFTMVTLLRFPNRETGFPISQALELLEEVLDLLEDVSFEGVVNGESDQAPDARVRTHRELVNAIVEDSASPFGSLLPKQGSRDHDCGPQSRPGEIILSILNILRNLSVVPENHEVLATHDRLLTIILRLCELAPSKPGDLLPRPASPQLSLQDLLALRKDVLHILVNIAGFVEFSSPTNPAEGELNARRAFELLSSFLTDKVESVTPFASMILSGLQPAMHQPRPPPLADITLEAFTRLFQPDESRRMLSEAVPEEWLWDFVESLVHRLPVSDNDFQVVMRDVWLGYVEKTIMAIYALAFLATPQLKKRIKTDRRLAFAKILTRLVKKFTIYSPQETRVYFIICVRRAIEALKMVDDAEDSFDTSQATSPTLMFGMGYGEHGESRDEKGMGLLSGYQDEITWGLMLQREVANDELVFSELESLVRVDRFTPVLSA</sequence>
<reference evidence="2 3" key="1">
    <citation type="journal article" date="2012" name="Appl. Environ. Microbiol.">
        <title>Short-read sequencing for genomic analysis of the brown rot fungus Fibroporia radiculosa.</title>
        <authorList>
            <person name="Tang J.D."/>
            <person name="Perkins A.D."/>
            <person name="Sonstegard T.S."/>
            <person name="Schroeder S.G."/>
            <person name="Burgess S.C."/>
            <person name="Diehl S.V."/>
        </authorList>
    </citation>
    <scope>NUCLEOTIDE SEQUENCE [LARGE SCALE GENOMIC DNA]</scope>
    <source>
        <strain evidence="2 3">TFFH 294</strain>
    </source>
</reference>
<evidence type="ECO:0000313" key="3">
    <source>
        <dbReference type="Proteomes" id="UP000006352"/>
    </source>
</evidence>